<feature type="domain" description="4Fe-4S ferredoxin-type" evidence="8">
    <location>
        <begin position="236"/>
        <end position="264"/>
    </location>
</feature>
<feature type="transmembrane region" description="Helical" evidence="7">
    <location>
        <begin position="20"/>
        <end position="39"/>
    </location>
</feature>
<reference evidence="9 10" key="1">
    <citation type="journal article" date="2013" name="ISME J.">
        <title>By their genes ye shall know them: genomic signatures of predatory bacteria.</title>
        <authorList>
            <person name="Pasternak Z."/>
            <person name="Pietrokovski S."/>
            <person name="Rotem O."/>
            <person name="Gophna U."/>
            <person name="Lurie-Weinberger M.N."/>
            <person name="Jurkevitch E."/>
        </authorList>
    </citation>
    <scope>NUCLEOTIDE SEQUENCE [LARGE SCALE GENOMIC DNA]</scope>
    <source>
        <strain evidence="9 10">JSS</strain>
    </source>
</reference>
<keyword evidence="3" id="KW-0479">Metal-binding</keyword>
<dbReference type="SUPFAM" id="SSF54862">
    <property type="entry name" value="4Fe-4S ferredoxins"/>
    <property type="match status" value="1"/>
</dbReference>
<keyword evidence="7" id="KW-0472">Membrane</keyword>
<dbReference type="AlphaFoldDB" id="M4V7R6"/>
<feature type="transmembrane region" description="Helical" evidence="7">
    <location>
        <begin position="70"/>
        <end position="94"/>
    </location>
</feature>
<evidence type="ECO:0000256" key="4">
    <source>
        <dbReference type="ARBA" id="ARBA00022982"/>
    </source>
</evidence>
<dbReference type="Pfam" id="PF11614">
    <property type="entry name" value="FixG_C"/>
    <property type="match status" value="1"/>
</dbReference>
<dbReference type="STRING" id="1184267.A11Q_1226"/>
<evidence type="ECO:0000256" key="6">
    <source>
        <dbReference type="ARBA" id="ARBA00023014"/>
    </source>
</evidence>
<dbReference type="KEGG" id="bex:A11Q_1226"/>
<evidence type="ECO:0000259" key="8">
    <source>
        <dbReference type="PROSITE" id="PS51379"/>
    </source>
</evidence>
<keyword evidence="7" id="KW-1133">Transmembrane helix</keyword>
<keyword evidence="2" id="KW-0004">4Fe-4S</keyword>
<dbReference type="Pfam" id="PF13746">
    <property type="entry name" value="Fer4_18"/>
    <property type="match status" value="1"/>
</dbReference>
<evidence type="ECO:0000256" key="5">
    <source>
        <dbReference type="ARBA" id="ARBA00023004"/>
    </source>
</evidence>
<organism evidence="9 10">
    <name type="scientific">Pseudobdellovibrio exovorus JSS</name>
    <dbReference type="NCBI Taxonomy" id="1184267"/>
    <lineage>
        <taxon>Bacteria</taxon>
        <taxon>Pseudomonadati</taxon>
        <taxon>Bdellovibrionota</taxon>
        <taxon>Bdellovibrionia</taxon>
        <taxon>Bdellovibrionales</taxon>
        <taxon>Pseudobdellovibrionaceae</taxon>
        <taxon>Pseudobdellovibrio</taxon>
    </lineage>
</organism>
<dbReference type="PROSITE" id="PS51379">
    <property type="entry name" value="4FE4S_FER_2"/>
    <property type="match status" value="1"/>
</dbReference>
<keyword evidence="7" id="KW-0812">Transmembrane</keyword>
<keyword evidence="10" id="KW-1185">Reference proteome</keyword>
<evidence type="ECO:0000256" key="1">
    <source>
        <dbReference type="ARBA" id="ARBA00022448"/>
    </source>
</evidence>
<dbReference type="EMBL" id="CP003537">
    <property type="protein sequence ID" value="AGH95442.1"/>
    <property type="molecule type" value="Genomic_DNA"/>
</dbReference>
<dbReference type="InterPro" id="IPR017896">
    <property type="entry name" value="4Fe4S_Fe-S-bd"/>
</dbReference>
<dbReference type="PANTHER" id="PTHR30176">
    <property type="entry name" value="FERREDOXIN-TYPE PROTEIN NAPH"/>
    <property type="match status" value="1"/>
</dbReference>
<feature type="transmembrane region" description="Helical" evidence="7">
    <location>
        <begin position="139"/>
        <end position="159"/>
    </location>
</feature>
<keyword evidence="4" id="KW-0249">Electron transport</keyword>
<dbReference type="InterPro" id="IPR014116">
    <property type="entry name" value="Cyt_c_oxidase_cbb3_FixG"/>
</dbReference>
<dbReference type="NCBIfam" id="TIGR02745">
    <property type="entry name" value="ccoG_rdxA_fixG"/>
    <property type="match status" value="1"/>
</dbReference>
<evidence type="ECO:0000256" key="7">
    <source>
        <dbReference type="SAM" id="Phobius"/>
    </source>
</evidence>
<sequence length="452" mass="52010">MSQVTSPFAGPSEVKGHYERIRNILQPILIVVFLFLPWVRVAGEPLLLLDFANRHFIIFGINFYSHEAPLLFYFLILILLSIFIVTAVFGRLWCGWTCPQTVFLHSVFNKIEKWVLGPFSKRMSFYNSAESWSKKIKVLFLYIVFLLICWVLSHSFVAYFVGSESLVRFIVEGPWQHPVAFSVLAIMTGAFFFNFVFFRERLCIYVCPYGRFQNALIDNNSLVVYYDHVRGEPRGKRQTADKGDCVDCKRCVTVCPVKIDIRQGFQLDCIACGKCIDACNEIMPKVQRPQHLIRFETGDQKKISVKRFRLVLYTLLFVVFSGAFAWSLGNRAGIDVAITRSHQNSISKRVSDISSGATTIWQNQFQLHIKNQMQKSVEMTLTLSEKDLKQGYRLLSPAVRMTLASQQDSKLPAFIEISESDLEKAQTHEDLELIIQVGPEVHVKKIRFMQLR</sequence>
<dbReference type="Proteomes" id="UP000012040">
    <property type="component" value="Chromosome"/>
</dbReference>
<dbReference type="InterPro" id="IPR017900">
    <property type="entry name" value="4Fe4S_Fe_S_CS"/>
</dbReference>
<feature type="transmembrane region" description="Helical" evidence="7">
    <location>
        <begin position="310"/>
        <end position="329"/>
    </location>
</feature>
<evidence type="ECO:0000313" key="10">
    <source>
        <dbReference type="Proteomes" id="UP000012040"/>
    </source>
</evidence>
<dbReference type="PANTHER" id="PTHR30176:SF3">
    <property type="entry name" value="FERREDOXIN-TYPE PROTEIN NAPH"/>
    <property type="match status" value="1"/>
</dbReference>
<evidence type="ECO:0000256" key="2">
    <source>
        <dbReference type="ARBA" id="ARBA00022485"/>
    </source>
</evidence>
<keyword evidence="1" id="KW-0813">Transport</keyword>
<dbReference type="eggNOG" id="COG0348">
    <property type="taxonomic scope" value="Bacteria"/>
</dbReference>
<dbReference type="Gene3D" id="3.30.70.20">
    <property type="match status" value="1"/>
</dbReference>
<evidence type="ECO:0000256" key="3">
    <source>
        <dbReference type="ARBA" id="ARBA00022723"/>
    </source>
</evidence>
<gene>
    <name evidence="9" type="ORF">A11Q_1226</name>
</gene>
<dbReference type="InterPro" id="IPR051684">
    <property type="entry name" value="Electron_Trans/Redox"/>
</dbReference>
<dbReference type="GO" id="GO:0051539">
    <property type="term" value="F:4 iron, 4 sulfur cluster binding"/>
    <property type="evidence" value="ECO:0007669"/>
    <property type="project" value="UniProtKB-KW"/>
</dbReference>
<dbReference type="GO" id="GO:0005886">
    <property type="term" value="C:plasma membrane"/>
    <property type="evidence" value="ECO:0007669"/>
    <property type="project" value="TreeGrafter"/>
</dbReference>
<dbReference type="Pfam" id="PF12801">
    <property type="entry name" value="Fer4_5"/>
    <property type="match status" value="1"/>
</dbReference>
<keyword evidence="5" id="KW-0408">Iron</keyword>
<dbReference type="PROSITE" id="PS00198">
    <property type="entry name" value="4FE4S_FER_1"/>
    <property type="match status" value="1"/>
</dbReference>
<protein>
    <submittedName>
        <fullName evidence="9">Iron-sulfur cluster-binding protein</fullName>
    </submittedName>
</protein>
<proteinExistence type="predicted"/>
<name>M4V7R6_9BACT</name>
<accession>M4V7R6</accession>
<dbReference type="PATRIC" id="fig|1184267.3.peg.1241"/>
<dbReference type="InterPro" id="IPR032879">
    <property type="entry name" value="FixG_C"/>
</dbReference>
<dbReference type="HOGENOM" id="CLU_032118_2_0_7"/>
<feature type="transmembrane region" description="Helical" evidence="7">
    <location>
        <begin position="179"/>
        <end position="198"/>
    </location>
</feature>
<evidence type="ECO:0000313" key="9">
    <source>
        <dbReference type="EMBL" id="AGH95442.1"/>
    </source>
</evidence>
<dbReference type="GO" id="GO:0046872">
    <property type="term" value="F:metal ion binding"/>
    <property type="evidence" value="ECO:0007669"/>
    <property type="project" value="UniProtKB-KW"/>
</dbReference>
<dbReference type="RefSeq" id="WP_015469932.1">
    <property type="nucleotide sequence ID" value="NC_020813.1"/>
</dbReference>
<dbReference type="OrthoDB" id="5288111at2"/>
<keyword evidence="6" id="KW-0411">Iron-sulfur</keyword>